<sequence>MSRGRLIAVVGPSGVGKDTLMRAMVAARPGLRRVRRVITRPADPAGEGHETVSEAEFATRLKEGGFALHWRAHGLRYGVPVGVALDLSMGRDLLVNLSRAVLAQAQARFRPFAVLHLVAAPEVLAARLAARGREAGAEIGERLSGAVQALPEGVGPVIEIDTDAPPEWLARRALAGLYAERV</sequence>
<protein>
    <recommendedName>
        <fullName evidence="6">Ribose 1,5-bisphosphate phosphokinase PhnN</fullName>
        <ecNumber evidence="6">2.7.4.23</ecNumber>
    </recommendedName>
    <alternativeName>
        <fullName evidence="6">Ribose 1,5-bisphosphokinase</fullName>
    </alternativeName>
</protein>
<evidence type="ECO:0000256" key="4">
    <source>
        <dbReference type="ARBA" id="ARBA00022741"/>
    </source>
</evidence>
<dbReference type="SUPFAM" id="SSF52540">
    <property type="entry name" value="P-loop containing nucleoside triphosphate hydrolases"/>
    <property type="match status" value="1"/>
</dbReference>
<evidence type="ECO:0000313" key="8">
    <source>
        <dbReference type="EMBL" id="MFB9151480.1"/>
    </source>
</evidence>
<organism evidence="8 9">
    <name type="scientific">Roseovarius ramblicola</name>
    <dbReference type="NCBI Taxonomy" id="2022336"/>
    <lineage>
        <taxon>Bacteria</taxon>
        <taxon>Pseudomonadati</taxon>
        <taxon>Pseudomonadota</taxon>
        <taxon>Alphaproteobacteria</taxon>
        <taxon>Rhodobacterales</taxon>
        <taxon>Roseobacteraceae</taxon>
        <taxon>Roseovarius</taxon>
    </lineage>
</organism>
<evidence type="ECO:0000256" key="1">
    <source>
        <dbReference type="ARBA" id="ARBA00000373"/>
    </source>
</evidence>
<accession>A0ABV5I467</accession>
<evidence type="ECO:0000256" key="6">
    <source>
        <dbReference type="HAMAP-Rule" id="MF_00836"/>
    </source>
</evidence>
<dbReference type="HAMAP" id="MF_00836">
    <property type="entry name" value="PhnN"/>
    <property type="match status" value="1"/>
</dbReference>
<evidence type="ECO:0000313" key="9">
    <source>
        <dbReference type="Proteomes" id="UP001589670"/>
    </source>
</evidence>
<dbReference type="EMBL" id="JBHMEC010000030">
    <property type="protein sequence ID" value="MFB9151480.1"/>
    <property type="molecule type" value="Genomic_DNA"/>
</dbReference>
<dbReference type="RefSeq" id="WP_377071083.1">
    <property type="nucleotide sequence ID" value="NZ_JBHMEC010000030.1"/>
</dbReference>
<name>A0ABV5I467_9RHOB</name>
<comment type="pathway">
    <text evidence="2 6">Metabolic intermediate biosynthesis; 5-phospho-alpha-D-ribose 1-diphosphate biosynthesis; 5-phospho-alpha-D-ribose 1-diphosphate from D-ribose 5-phosphate (route II): step 3/3.</text>
</comment>
<keyword evidence="5 6" id="KW-0067">ATP-binding</keyword>
<comment type="caution">
    <text evidence="8">The sequence shown here is derived from an EMBL/GenBank/DDBJ whole genome shotgun (WGS) entry which is preliminary data.</text>
</comment>
<evidence type="ECO:0000256" key="5">
    <source>
        <dbReference type="ARBA" id="ARBA00022840"/>
    </source>
</evidence>
<comment type="similarity">
    <text evidence="6">Belongs to the ribose 1,5-bisphosphokinase family.</text>
</comment>
<dbReference type="InterPro" id="IPR012699">
    <property type="entry name" value="PhnN"/>
</dbReference>
<feature type="domain" description="Guanylate kinase/L-type calcium channel beta subunit" evidence="7">
    <location>
        <begin position="3"/>
        <end position="177"/>
    </location>
</feature>
<keyword evidence="9" id="KW-1185">Reference proteome</keyword>
<dbReference type="Gene3D" id="3.40.50.300">
    <property type="entry name" value="P-loop containing nucleotide triphosphate hydrolases"/>
    <property type="match status" value="1"/>
</dbReference>
<dbReference type="InterPro" id="IPR027417">
    <property type="entry name" value="P-loop_NTPase"/>
</dbReference>
<evidence type="ECO:0000259" key="7">
    <source>
        <dbReference type="SMART" id="SM00072"/>
    </source>
</evidence>
<dbReference type="Proteomes" id="UP001589670">
    <property type="component" value="Unassembled WGS sequence"/>
</dbReference>
<proteinExistence type="inferred from homology"/>
<gene>
    <name evidence="6 8" type="primary">phnN</name>
    <name evidence="8" type="ORF">ACFFU4_17135</name>
</gene>
<dbReference type="SMART" id="SM00072">
    <property type="entry name" value="GuKc"/>
    <property type="match status" value="1"/>
</dbReference>
<comment type="catalytic activity">
    <reaction evidence="1 6">
        <text>alpha-D-ribose 1,5-bisphosphate + ATP = 5-phospho-alpha-D-ribose 1-diphosphate + ADP</text>
        <dbReference type="Rhea" id="RHEA:20109"/>
        <dbReference type="ChEBI" id="CHEBI:30616"/>
        <dbReference type="ChEBI" id="CHEBI:58017"/>
        <dbReference type="ChEBI" id="CHEBI:68688"/>
        <dbReference type="ChEBI" id="CHEBI:456216"/>
        <dbReference type="EC" id="2.7.4.23"/>
    </reaction>
</comment>
<feature type="binding site" evidence="6">
    <location>
        <begin position="11"/>
        <end position="18"/>
    </location>
    <ligand>
        <name>ATP</name>
        <dbReference type="ChEBI" id="CHEBI:30616"/>
    </ligand>
</feature>
<dbReference type="InterPro" id="IPR008145">
    <property type="entry name" value="GK/Ca_channel_bsu"/>
</dbReference>
<evidence type="ECO:0000256" key="2">
    <source>
        <dbReference type="ARBA" id="ARBA00005069"/>
    </source>
</evidence>
<evidence type="ECO:0000256" key="3">
    <source>
        <dbReference type="ARBA" id="ARBA00022679"/>
    </source>
</evidence>
<keyword evidence="4 6" id="KW-0547">Nucleotide-binding</keyword>
<comment type="function">
    <text evidence="6">Catalyzes the phosphorylation of ribose 1,5-bisphosphate to 5-phospho-D-ribosyl alpha-1-diphosphate (PRPP).</text>
</comment>
<reference evidence="8 9" key="1">
    <citation type="submission" date="2024-09" db="EMBL/GenBank/DDBJ databases">
        <authorList>
            <person name="Sun Q."/>
            <person name="Mori K."/>
        </authorList>
    </citation>
    <scope>NUCLEOTIDE SEQUENCE [LARGE SCALE GENOMIC DNA]</scope>
    <source>
        <strain evidence="8 9">CECT 9424</strain>
    </source>
</reference>
<dbReference type="NCBIfam" id="TIGR02322">
    <property type="entry name" value="phosphon_PhnN"/>
    <property type="match status" value="1"/>
</dbReference>
<keyword evidence="3 6" id="KW-0808">Transferase</keyword>
<dbReference type="EC" id="2.7.4.23" evidence="6"/>